<dbReference type="AlphaFoldDB" id="A0A510VPC6"/>
<dbReference type="Pfam" id="PF13289">
    <property type="entry name" value="SIR2_2"/>
    <property type="match status" value="1"/>
</dbReference>
<comment type="caution">
    <text evidence="1">The sequence shown here is derived from an EMBL/GenBank/DDBJ whole genome shotgun (WGS) entry which is preliminary data.</text>
</comment>
<sequence>MRHLLNLYSADKSHDSTNIEEFLSWLGNRLNGLAQKEIKEEKTIRDSLETSLVDSISGGFTRDYEAMERQSVDDIPQNGDLMDNPGTTEIVYEAFFRRIARLRENTRVSDDAINIFTTNYDLFVENSLDRLNYAYTDGFRQKLRPEFNITEYSRRPVDVARRFRDHWSPVTPFFKVYKLHGSLNWRRQGETIIRTSDWASKDAIVIAPTSSKYADSQGAPYSDLFRELSIELLRPNTTLIINGFGFGDDHINELLRQAVGRDDFAMIAFVDETESKVKDFMQKVSGNPKATFITNGKDNDSAHHFNTLADLIAYEDPFENHSEEDTNAE</sequence>
<organism evidence="1 2">
    <name type="scientific">Furfurilactobacillus siliginis</name>
    <dbReference type="NCBI Taxonomy" id="348151"/>
    <lineage>
        <taxon>Bacteria</taxon>
        <taxon>Bacillati</taxon>
        <taxon>Bacillota</taxon>
        <taxon>Bacilli</taxon>
        <taxon>Lactobacillales</taxon>
        <taxon>Lactobacillaceae</taxon>
        <taxon>Furfurilactobacillus</taxon>
    </lineage>
</organism>
<accession>A0A510VPC6</accession>
<evidence type="ECO:0000313" key="2">
    <source>
        <dbReference type="Proteomes" id="UP000321429"/>
    </source>
</evidence>
<dbReference type="Proteomes" id="UP000321429">
    <property type="component" value="Unassembled WGS sequence"/>
</dbReference>
<name>A0A510VPC6_9LACO</name>
<gene>
    <name evidence="1" type="ORF">LSI01_10880</name>
</gene>
<evidence type="ECO:0000313" key="1">
    <source>
        <dbReference type="EMBL" id="GEK28777.1"/>
    </source>
</evidence>
<dbReference type="EMBL" id="BJUD01000017">
    <property type="protein sequence ID" value="GEK28777.1"/>
    <property type="molecule type" value="Genomic_DNA"/>
</dbReference>
<protein>
    <submittedName>
        <fullName evidence="1">Uncharacterized protein</fullName>
    </submittedName>
</protein>
<reference evidence="1 2" key="1">
    <citation type="submission" date="2019-07" db="EMBL/GenBank/DDBJ databases">
        <title>Whole genome shotgun sequence of Lactobacillus siliginis NBRC 101315.</title>
        <authorList>
            <person name="Hosoyama A."/>
            <person name="Uohara A."/>
            <person name="Ohji S."/>
            <person name="Ichikawa N."/>
        </authorList>
    </citation>
    <scope>NUCLEOTIDE SEQUENCE [LARGE SCALE GENOMIC DNA]</scope>
    <source>
        <strain evidence="1 2">NBRC 101315</strain>
    </source>
</reference>
<proteinExistence type="predicted"/>